<dbReference type="InterPro" id="IPR023631">
    <property type="entry name" value="Amidase_dom"/>
</dbReference>
<name>A0A556AQ86_9BURK</name>
<reference evidence="2 3" key="1">
    <citation type="submission" date="2019-07" db="EMBL/GenBank/DDBJ databases">
        <title>Qingshengfaniella alkalisoli gen. nov., sp. nov., isolated from saline soil.</title>
        <authorList>
            <person name="Xu L."/>
            <person name="Huang X.-X."/>
            <person name="Sun J.-Q."/>
        </authorList>
    </citation>
    <scope>NUCLEOTIDE SEQUENCE [LARGE SCALE GENOMIC DNA]</scope>
    <source>
        <strain evidence="2 3">DSM 27279</strain>
    </source>
</reference>
<evidence type="ECO:0000259" key="1">
    <source>
        <dbReference type="Pfam" id="PF01425"/>
    </source>
</evidence>
<keyword evidence="3" id="KW-1185">Reference proteome</keyword>
<dbReference type="RefSeq" id="WP_143948362.1">
    <property type="nucleotide sequence ID" value="NZ_BAABMB010000002.1"/>
</dbReference>
<dbReference type="SUPFAM" id="SSF75304">
    <property type="entry name" value="Amidase signature (AS) enzymes"/>
    <property type="match status" value="1"/>
</dbReference>
<dbReference type="OrthoDB" id="8576090at2"/>
<dbReference type="PANTHER" id="PTHR11895">
    <property type="entry name" value="TRANSAMIDASE"/>
    <property type="match status" value="1"/>
</dbReference>
<sequence>MSDTGETADLADAGVVELSRLLHAGEVSALDVAQACIERIEACDGGLNAMVRFDPQVGLAQARAADRRRAAGEAHPLLGIPYTAKDNIWVAGLGCTQGSLRFEHFRAPADAQAVAALRAAGAVFLGHTNCSEFACKGVTTNLLYGVTRNPWHPQLTPGGSSGGAASATAAGYAPLALATDAGGSTRRPAAHTGVVGFKPSAGLIPHALGHAEPVYGNSVIGQMTRSAADLRPVLRTLALDAPDDPQWRPHDVRERLAQTDAAPRLRIGYSPRLGLGHAVDPDVQQALERTAQALQALGHEVIACDPAWPADTSEEALMPLQWAGLAELHGPAWQAGEWTADPDIAAQIEKGLALAGSAVTAALRLREALHRSLSAYWTQVDVMLTPTTAATAWPWTQPGPATIEGRPASPRAHAVFTPLFNHVGVPALSLPCGLDAAGLPIGVQLVAPRFADAMLVALAETLEARLPRLPRPARPG</sequence>
<feature type="domain" description="Amidase" evidence="1">
    <location>
        <begin position="32"/>
        <end position="455"/>
    </location>
</feature>
<dbReference type="AlphaFoldDB" id="A0A556AQ86"/>
<dbReference type="Gene3D" id="3.90.1300.10">
    <property type="entry name" value="Amidase signature (AS) domain"/>
    <property type="match status" value="1"/>
</dbReference>
<dbReference type="PANTHER" id="PTHR11895:SF151">
    <property type="entry name" value="GLUTAMYL-TRNA(GLN) AMIDOTRANSFERASE SUBUNIT A"/>
    <property type="match status" value="1"/>
</dbReference>
<gene>
    <name evidence="2" type="ORF">FOZ76_11310</name>
</gene>
<dbReference type="Pfam" id="PF01425">
    <property type="entry name" value="Amidase"/>
    <property type="match status" value="1"/>
</dbReference>
<dbReference type="EMBL" id="VLTJ01000022">
    <property type="protein sequence ID" value="TSH95050.1"/>
    <property type="molecule type" value="Genomic_DNA"/>
</dbReference>
<dbReference type="Proteomes" id="UP000318405">
    <property type="component" value="Unassembled WGS sequence"/>
</dbReference>
<comment type="caution">
    <text evidence="2">The sequence shown here is derived from an EMBL/GenBank/DDBJ whole genome shotgun (WGS) entry which is preliminary data.</text>
</comment>
<dbReference type="InterPro" id="IPR000120">
    <property type="entry name" value="Amidase"/>
</dbReference>
<organism evidence="2 3">
    <name type="scientific">Verticiella sediminum</name>
    <dbReference type="NCBI Taxonomy" id="1247510"/>
    <lineage>
        <taxon>Bacteria</taxon>
        <taxon>Pseudomonadati</taxon>
        <taxon>Pseudomonadota</taxon>
        <taxon>Betaproteobacteria</taxon>
        <taxon>Burkholderiales</taxon>
        <taxon>Alcaligenaceae</taxon>
        <taxon>Verticiella</taxon>
    </lineage>
</organism>
<dbReference type="GO" id="GO:0003824">
    <property type="term" value="F:catalytic activity"/>
    <property type="evidence" value="ECO:0007669"/>
    <property type="project" value="InterPro"/>
</dbReference>
<proteinExistence type="predicted"/>
<evidence type="ECO:0000313" key="3">
    <source>
        <dbReference type="Proteomes" id="UP000318405"/>
    </source>
</evidence>
<accession>A0A556AQ86</accession>
<protein>
    <submittedName>
        <fullName evidence="2">Amidase</fullName>
    </submittedName>
</protein>
<dbReference type="InterPro" id="IPR036928">
    <property type="entry name" value="AS_sf"/>
</dbReference>
<evidence type="ECO:0000313" key="2">
    <source>
        <dbReference type="EMBL" id="TSH95050.1"/>
    </source>
</evidence>